<dbReference type="EMBL" id="CP010971">
    <property type="protein sequence ID" value="AJQ52510.1"/>
    <property type="molecule type" value="Genomic_DNA"/>
</dbReference>
<proteinExistence type="predicted"/>
<accession>A0A9N7BJ96</accession>
<dbReference type="Proteomes" id="UP000077462">
    <property type="component" value="Plasmid pRra2"/>
</dbReference>
<feature type="domain" description="TraG N-terminal Proteobacteria" evidence="2">
    <location>
        <begin position="16"/>
        <end position="345"/>
    </location>
</feature>
<sequence>MGCFYAVQLAGSTHLGQFKSHIYRVLGICIIVNGLLLPSTHMVIKDHISKDTAKVDHIPLAFAVPVGILEEFGYIITRGFEQAFRPFSNQKFDYFNYGLLFGQRLKQEVKNVRIKDPVNVNNMREFVKRCVVLPAMIGYSFTKEELFATDNIWKLLKEKAGGLRRVKLFEPKTRQYESMTCKEVVAYLERHLFPQEEERILVKFASRSFNQANDSGTYFNYDGKGHLKKPNLEASLYLKHYFKNNIKKAYGVGSAEDLLKQQMMINAISNFRSGSYAVARARMQHESSSLIGSDMASIYLPLMLVVFKCIVYGAFIFVVPMILMSGGFTKYMTYLVIIVSLQLWP</sequence>
<evidence type="ECO:0000313" key="3">
    <source>
        <dbReference type="EMBL" id="AJQ52510.1"/>
    </source>
</evidence>
<keyword evidence="1" id="KW-0812">Transmembrane</keyword>
<dbReference type="AlphaFoldDB" id="A0A9N7BJ96"/>
<organism evidence="3 4">
    <name type="scientific">Rickettsia conorii subsp. raoultii</name>
    <dbReference type="NCBI Taxonomy" id="369822"/>
    <lineage>
        <taxon>Bacteria</taxon>
        <taxon>Pseudomonadati</taxon>
        <taxon>Pseudomonadota</taxon>
        <taxon>Alphaproteobacteria</taxon>
        <taxon>Rickettsiales</taxon>
        <taxon>Rickettsiaceae</taxon>
        <taxon>Rickettsieae</taxon>
        <taxon>Rickettsia</taxon>
        <taxon>spotted fever group</taxon>
    </lineage>
</organism>
<evidence type="ECO:0000256" key="1">
    <source>
        <dbReference type="SAM" id="Phobius"/>
    </source>
</evidence>
<gene>
    <name evidence="3" type="ORF">UQ52_07755</name>
</gene>
<feature type="transmembrane region" description="Helical" evidence="1">
    <location>
        <begin position="298"/>
        <end position="322"/>
    </location>
</feature>
<dbReference type="Pfam" id="PF07916">
    <property type="entry name" value="TraG_N"/>
    <property type="match status" value="1"/>
</dbReference>
<evidence type="ECO:0000313" key="4">
    <source>
        <dbReference type="Proteomes" id="UP000077462"/>
    </source>
</evidence>
<dbReference type="InterPro" id="IPR012931">
    <property type="entry name" value="TraG_N_Proteobacteria"/>
</dbReference>
<name>A0A9N7BJ96_RICCR</name>
<feature type="transmembrane region" description="Helical" evidence="1">
    <location>
        <begin position="22"/>
        <end position="44"/>
    </location>
</feature>
<keyword evidence="1" id="KW-0472">Membrane</keyword>
<geneLocation type="plasmid" evidence="4">
    <name>prra2</name>
</geneLocation>
<protein>
    <recommendedName>
        <fullName evidence="2">TraG N-terminal Proteobacteria domain-containing protein</fullName>
    </recommendedName>
</protein>
<keyword evidence="3" id="KW-0614">Plasmid</keyword>
<evidence type="ECO:0000259" key="2">
    <source>
        <dbReference type="Pfam" id="PF07916"/>
    </source>
</evidence>
<keyword evidence="1" id="KW-1133">Transmembrane helix</keyword>
<reference evidence="3 4" key="1">
    <citation type="journal article" date="2016" name="Genome Announc.">
        <title>Genome Sequence of the Tick-Borne Pathogen Rickettsia raoultii.</title>
        <authorList>
            <person name="El Karkouri K."/>
            <person name="Mediannikov O."/>
            <person name="Robert C."/>
            <person name="Raoult D."/>
            <person name="Fournier P.E."/>
        </authorList>
    </citation>
    <scope>NUCLEOTIDE SEQUENCE [LARGE SCALE GENOMIC DNA]</scope>
    <source>
        <strain evidence="3 4">Khabarovsk</strain>
    </source>
</reference>